<dbReference type="GO" id="GO:0003700">
    <property type="term" value="F:DNA-binding transcription factor activity"/>
    <property type="evidence" value="ECO:0007669"/>
    <property type="project" value="InterPro"/>
</dbReference>
<evidence type="ECO:0000256" key="2">
    <source>
        <dbReference type="ARBA" id="ARBA00023125"/>
    </source>
</evidence>
<organism evidence="6 7">
    <name type="scientific">Glycomyces paridis</name>
    <dbReference type="NCBI Taxonomy" id="2126555"/>
    <lineage>
        <taxon>Bacteria</taxon>
        <taxon>Bacillati</taxon>
        <taxon>Actinomycetota</taxon>
        <taxon>Actinomycetes</taxon>
        <taxon>Glycomycetales</taxon>
        <taxon>Glycomycetaceae</taxon>
        <taxon>Glycomyces</taxon>
    </lineage>
</organism>
<name>A0A4S8PHJ1_9ACTN</name>
<proteinExistence type="predicted"/>
<dbReference type="SMART" id="SM00345">
    <property type="entry name" value="HTH_GNTR"/>
    <property type="match status" value="1"/>
</dbReference>
<dbReference type="InterPro" id="IPR036388">
    <property type="entry name" value="WH-like_DNA-bd_sf"/>
</dbReference>
<sequence length="230" mass="25208">MTNAQYVKVAAGLAEKIRSGHYQPGVQLPSLSDIAKTNEVSDIVARKAIDLLEIQGLVRRVRRKGVFVSDSATLVRVSPERQMESAESTYRHETGAEAQVERESKDIPASKSLQAAFGLEDGDAVRLTVTRASESGEPVSISNTFQRIGVEGIGDAAFLEETVADRLPLADHAAWLGVPEGELVKQVQQRFYNADGGVVMISDVTYPRKRYDAMVFRMDLRGKFPKRTGA</sequence>
<gene>
    <name evidence="6" type="ORF">E9998_06635</name>
</gene>
<dbReference type="Pfam" id="PF00392">
    <property type="entry name" value="GntR"/>
    <property type="match status" value="1"/>
</dbReference>
<dbReference type="OrthoDB" id="3214900at2"/>
<keyword evidence="3" id="KW-0804">Transcription</keyword>
<keyword evidence="7" id="KW-1185">Reference proteome</keyword>
<keyword evidence="1" id="KW-0805">Transcription regulation</keyword>
<dbReference type="Gene3D" id="3.40.1410.10">
    <property type="entry name" value="Chorismate lyase-like"/>
    <property type="match status" value="1"/>
</dbReference>
<dbReference type="InterPro" id="IPR028978">
    <property type="entry name" value="Chorismate_lyase_/UTRA_dom_sf"/>
</dbReference>
<dbReference type="InterPro" id="IPR000524">
    <property type="entry name" value="Tscrpt_reg_HTH_GntR"/>
</dbReference>
<dbReference type="PANTHER" id="PTHR44846">
    <property type="entry name" value="MANNOSYL-D-GLYCERATE TRANSPORT/METABOLISM SYSTEM REPRESSOR MNGR-RELATED"/>
    <property type="match status" value="1"/>
</dbReference>
<dbReference type="EMBL" id="STGX01000004">
    <property type="protein sequence ID" value="THV30050.1"/>
    <property type="molecule type" value="Genomic_DNA"/>
</dbReference>
<dbReference type="InterPro" id="IPR050679">
    <property type="entry name" value="Bact_HTH_transcr_reg"/>
</dbReference>
<protein>
    <submittedName>
        <fullName evidence="6">GntR family transcriptional regulator</fullName>
    </submittedName>
</protein>
<accession>A0A4S8PHJ1</accession>
<dbReference type="SUPFAM" id="SSF64288">
    <property type="entry name" value="Chorismate lyase-like"/>
    <property type="match status" value="1"/>
</dbReference>
<dbReference type="CDD" id="cd07377">
    <property type="entry name" value="WHTH_GntR"/>
    <property type="match status" value="1"/>
</dbReference>
<evidence type="ECO:0000259" key="5">
    <source>
        <dbReference type="PROSITE" id="PS50949"/>
    </source>
</evidence>
<dbReference type="PANTHER" id="PTHR44846:SF17">
    <property type="entry name" value="GNTR-FAMILY TRANSCRIPTIONAL REGULATOR"/>
    <property type="match status" value="1"/>
</dbReference>
<dbReference type="InterPro" id="IPR036390">
    <property type="entry name" value="WH_DNA-bd_sf"/>
</dbReference>
<evidence type="ECO:0000256" key="1">
    <source>
        <dbReference type="ARBA" id="ARBA00023015"/>
    </source>
</evidence>
<feature type="region of interest" description="Disordered" evidence="4">
    <location>
        <begin position="79"/>
        <end position="105"/>
    </location>
</feature>
<dbReference type="Proteomes" id="UP000305792">
    <property type="component" value="Unassembled WGS sequence"/>
</dbReference>
<dbReference type="RefSeq" id="WP_136528923.1">
    <property type="nucleotide sequence ID" value="NZ_STGX01000004.1"/>
</dbReference>
<dbReference type="GO" id="GO:0003677">
    <property type="term" value="F:DNA binding"/>
    <property type="evidence" value="ECO:0007669"/>
    <property type="project" value="UniProtKB-KW"/>
</dbReference>
<dbReference type="AlphaFoldDB" id="A0A4S8PHJ1"/>
<dbReference type="SUPFAM" id="SSF46785">
    <property type="entry name" value="Winged helix' DNA-binding domain"/>
    <property type="match status" value="1"/>
</dbReference>
<comment type="caution">
    <text evidence="6">The sequence shown here is derived from an EMBL/GenBank/DDBJ whole genome shotgun (WGS) entry which is preliminary data.</text>
</comment>
<dbReference type="PROSITE" id="PS50949">
    <property type="entry name" value="HTH_GNTR"/>
    <property type="match status" value="1"/>
</dbReference>
<dbReference type="GO" id="GO:0045892">
    <property type="term" value="P:negative regulation of DNA-templated transcription"/>
    <property type="evidence" value="ECO:0007669"/>
    <property type="project" value="TreeGrafter"/>
</dbReference>
<keyword evidence="2" id="KW-0238">DNA-binding</keyword>
<evidence type="ECO:0000256" key="4">
    <source>
        <dbReference type="SAM" id="MobiDB-lite"/>
    </source>
</evidence>
<dbReference type="Gene3D" id="1.10.10.10">
    <property type="entry name" value="Winged helix-like DNA-binding domain superfamily/Winged helix DNA-binding domain"/>
    <property type="match status" value="1"/>
</dbReference>
<evidence type="ECO:0000313" key="6">
    <source>
        <dbReference type="EMBL" id="THV30050.1"/>
    </source>
</evidence>
<feature type="domain" description="HTH gntR-type" evidence="5">
    <location>
        <begin position="3"/>
        <end position="71"/>
    </location>
</feature>
<evidence type="ECO:0000256" key="3">
    <source>
        <dbReference type="ARBA" id="ARBA00023163"/>
    </source>
</evidence>
<evidence type="ECO:0000313" key="7">
    <source>
        <dbReference type="Proteomes" id="UP000305792"/>
    </source>
</evidence>
<reference evidence="6 7" key="1">
    <citation type="journal article" date="2018" name="Int. J. Syst. Evol. Microbiol.">
        <title>Glycomyces paridis sp. nov., isolated from the medicinal plant Paris polyphylla.</title>
        <authorList>
            <person name="Fang X.M."/>
            <person name="Bai J.L."/>
            <person name="Su J."/>
            <person name="Zhao L.L."/>
            <person name="Liu H.Y."/>
            <person name="Ma B.P."/>
            <person name="Zhang Y.Q."/>
            <person name="Yu L.Y."/>
        </authorList>
    </citation>
    <scope>NUCLEOTIDE SEQUENCE [LARGE SCALE GENOMIC DNA]</scope>
    <source>
        <strain evidence="6 7">CPCC 204357</strain>
    </source>
</reference>